<comment type="caution">
    <text evidence="1">The sequence shown here is derived from an EMBL/GenBank/DDBJ whole genome shotgun (WGS) entry which is preliminary data.</text>
</comment>
<name>A0AAV5MYF7_9ROSI</name>
<gene>
    <name evidence="1" type="ORF">SLEP1_g60233</name>
</gene>
<keyword evidence="2" id="KW-1185">Reference proteome</keyword>
<organism evidence="1 2">
    <name type="scientific">Rubroshorea leprosula</name>
    <dbReference type="NCBI Taxonomy" id="152421"/>
    <lineage>
        <taxon>Eukaryota</taxon>
        <taxon>Viridiplantae</taxon>
        <taxon>Streptophyta</taxon>
        <taxon>Embryophyta</taxon>
        <taxon>Tracheophyta</taxon>
        <taxon>Spermatophyta</taxon>
        <taxon>Magnoliopsida</taxon>
        <taxon>eudicotyledons</taxon>
        <taxon>Gunneridae</taxon>
        <taxon>Pentapetalae</taxon>
        <taxon>rosids</taxon>
        <taxon>malvids</taxon>
        <taxon>Malvales</taxon>
        <taxon>Dipterocarpaceae</taxon>
        <taxon>Rubroshorea</taxon>
    </lineage>
</organism>
<evidence type="ECO:0000313" key="1">
    <source>
        <dbReference type="EMBL" id="GKV53716.1"/>
    </source>
</evidence>
<dbReference type="EMBL" id="BPVZ01001747">
    <property type="protein sequence ID" value="GKV53716.1"/>
    <property type="molecule type" value="Genomic_DNA"/>
</dbReference>
<dbReference type="AlphaFoldDB" id="A0AAV5MYF7"/>
<accession>A0AAV5MYF7</accession>
<dbReference type="Proteomes" id="UP001054252">
    <property type="component" value="Unassembled WGS sequence"/>
</dbReference>
<proteinExistence type="predicted"/>
<protein>
    <submittedName>
        <fullName evidence="1">Uncharacterized protein</fullName>
    </submittedName>
</protein>
<sequence>MHSTLNFLVSVGVNRREEVGLSWVNLHSFFFFGKRSTCTLPASLFHVFLAGGF</sequence>
<reference evidence="1 2" key="1">
    <citation type="journal article" date="2021" name="Commun. Biol.">
        <title>The genome of Shorea leprosula (Dipterocarpaceae) highlights the ecological relevance of drought in aseasonal tropical rainforests.</title>
        <authorList>
            <person name="Ng K.K.S."/>
            <person name="Kobayashi M.J."/>
            <person name="Fawcett J.A."/>
            <person name="Hatakeyama M."/>
            <person name="Paape T."/>
            <person name="Ng C.H."/>
            <person name="Ang C.C."/>
            <person name="Tnah L.H."/>
            <person name="Lee C.T."/>
            <person name="Nishiyama T."/>
            <person name="Sese J."/>
            <person name="O'Brien M.J."/>
            <person name="Copetti D."/>
            <person name="Mohd Noor M.I."/>
            <person name="Ong R.C."/>
            <person name="Putra M."/>
            <person name="Sireger I.Z."/>
            <person name="Indrioko S."/>
            <person name="Kosugi Y."/>
            <person name="Izuno A."/>
            <person name="Isagi Y."/>
            <person name="Lee S.L."/>
            <person name="Shimizu K.K."/>
        </authorList>
    </citation>
    <scope>NUCLEOTIDE SEQUENCE [LARGE SCALE GENOMIC DNA]</scope>
    <source>
        <strain evidence="1">214</strain>
    </source>
</reference>
<evidence type="ECO:0000313" key="2">
    <source>
        <dbReference type="Proteomes" id="UP001054252"/>
    </source>
</evidence>